<keyword evidence="3" id="KW-1185">Reference proteome</keyword>
<feature type="compositionally biased region" description="Basic and acidic residues" evidence="1">
    <location>
        <begin position="1"/>
        <end position="26"/>
    </location>
</feature>
<sequence>MTKTSDSKADSSKAQDADKNHERPARYEVVAQRGGARIRVRYREGSRTDDCQLCK</sequence>
<evidence type="ECO:0000313" key="3">
    <source>
        <dbReference type="Proteomes" id="UP000714380"/>
    </source>
</evidence>
<reference evidence="2 3" key="1">
    <citation type="submission" date="2020-12" db="EMBL/GenBank/DDBJ databases">
        <title>Novel Thalassolituus-related marine hydrocarbonoclastic bacteria mediated algae-derived hydrocarbons mineralization in twilight zone of the northern South China Sea.</title>
        <authorList>
            <person name="Dong C."/>
        </authorList>
    </citation>
    <scope>NUCLEOTIDE SEQUENCE [LARGE SCALE GENOMIC DNA]</scope>
    <source>
        <strain evidence="2 3">IMCC1826</strain>
    </source>
</reference>
<name>A0ABS7ZQJ8_9GAMM</name>
<evidence type="ECO:0000256" key="1">
    <source>
        <dbReference type="SAM" id="MobiDB-lite"/>
    </source>
</evidence>
<proteinExistence type="predicted"/>
<feature type="region of interest" description="Disordered" evidence="1">
    <location>
        <begin position="1"/>
        <end position="31"/>
    </location>
</feature>
<gene>
    <name evidence="2" type="ORF">I9W95_03985</name>
</gene>
<dbReference type="EMBL" id="JAEDAH010000018">
    <property type="protein sequence ID" value="MCA6062761.1"/>
    <property type="molecule type" value="Genomic_DNA"/>
</dbReference>
<accession>A0ABS7ZQJ8</accession>
<protein>
    <submittedName>
        <fullName evidence="2">Uncharacterized protein</fullName>
    </submittedName>
</protein>
<dbReference type="Proteomes" id="UP000714380">
    <property type="component" value="Unassembled WGS sequence"/>
</dbReference>
<comment type="caution">
    <text evidence="2">The sequence shown here is derived from an EMBL/GenBank/DDBJ whole genome shotgun (WGS) entry which is preliminary data.</text>
</comment>
<dbReference type="RefSeq" id="WP_225672088.1">
    <property type="nucleotide sequence ID" value="NZ_JAEDAH010000018.1"/>
</dbReference>
<evidence type="ECO:0000313" key="2">
    <source>
        <dbReference type="EMBL" id="MCA6062761.1"/>
    </source>
</evidence>
<organism evidence="2 3">
    <name type="scientific">Thalassolituus marinus</name>
    <dbReference type="NCBI Taxonomy" id="671053"/>
    <lineage>
        <taxon>Bacteria</taxon>
        <taxon>Pseudomonadati</taxon>
        <taxon>Pseudomonadota</taxon>
        <taxon>Gammaproteobacteria</taxon>
        <taxon>Oceanospirillales</taxon>
        <taxon>Oceanospirillaceae</taxon>
        <taxon>Thalassolituus</taxon>
    </lineage>
</organism>